<feature type="compositionally biased region" description="Gly residues" evidence="2">
    <location>
        <begin position="103"/>
        <end position="113"/>
    </location>
</feature>
<dbReference type="CAZy" id="GH6">
    <property type="family name" value="Glycoside Hydrolase Family 6"/>
</dbReference>
<evidence type="ECO:0000256" key="3">
    <source>
        <dbReference type="SAM" id="Phobius"/>
    </source>
</evidence>
<protein>
    <recommendedName>
        <fullName evidence="1">Glucanase</fullName>
        <ecNumber evidence="1">3.2.1.-</ecNumber>
    </recommendedName>
</protein>
<name>Q0RFZ2_FRAAA</name>
<evidence type="ECO:0000256" key="2">
    <source>
        <dbReference type="SAM" id="MobiDB-lite"/>
    </source>
</evidence>
<dbReference type="HOGENOM" id="CLU_015488_2_2_11"/>
<keyword evidence="1 4" id="KW-0326">Glycosidase</keyword>
<dbReference type="EC" id="3.2.1.-" evidence="1"/>
<feature type="compositionally biased region" description="Basic residues" evidence="2">
    <location>
        <begin position="33"/>
        <end position="44"/>
    </location>
</feature>
<dbReference type="GO" id="GO:0030245">
    <property type="term" value="P:cellulose catabolic process"/>
    <property type="evidence" value="ECO:0007669"/>
    <property type="project" value="UniProtKB-KW"/>
</dbReference>
<dbReference type="InterPro" id="IPR016288">
    <property type="entry name" value="Beta_cellobiohydrolase"/>
</dbReference>
<keyword evidence="3" id="KW-1133">Transmembrane helix</keyword>
<accession>Q0RFZ2</accession>
<evidence type="ECO:0000313" key="4">
    <source>
        <dbReference type="EMBL" id="CAJ63597.2"/>
    </source>
</evidence>
<dbReference type="PRINTS" id="PR00733">
    <property type="entry name" value="GLHYDRLASE6"/>
</dbReference>
<evidence type="ECO:0000313" key="5">
    <source>
        <dbReference type="Proteomes" id="UP000000657"/>
    </source>
</evidence>
<dbReference type="OrthoDB" id="309899at2"/>
<dbReference type="GO" id="GO:0004553">
    <property type="term" value="F:hydrolase activity, hydrolyzing O-glycosyl compounds"/>
    <property type="evidence" value="ECO:0007669"/>
    <property type="project" value="InterPro"/>
</dbReference>
<keyword evidence="5" id="KW-1185">Reference proteome</keyword>
<dbReference type="PANTHER" id="PTHR34876">
    <property type="match status" value="1"/>
</dbReference>
<dbReference type="Gene3D" id="3.20.20.40">
    <property type="entry name" value="1, 4-beta cellobiohydrolase"/>
    <property type="match status" value="1"/>
</dbReference>
<reference evidence="4 5" key="1">
    <citation type="journal article" date="2007" name="Genome Res.">
        <title>Genome characteristics of facultatively symbiotic Frankia sp. strains reflect host range and host plant biogeography.</title>
        <authorList>
            <person name="Normand P."/>
            <person name="Lapierre P."/>
            <person name="Tisa L.S."/>
            <person name="Gogarten J.P."/>
            <person name="Alloisio N."/>
            <person name="Bagnarol E."/>
            <person name="Bassi C.A."/>
            <person name="Berry A.M."/>
            <person name="Bickhart D.M."/>
            <person name="Choisne N."/>
            <person name="Couloux A."/>
            <person name="Cournoyer B."/>
            <person name="Cruveiller S."/>
            <person name="Daubin V."/>
            <person name="Demange N."/>
            <person name="Francino M.P."/>
            <person name="Goltsman E."/>
            <person name="Huang Y."/>
            <person name="Kopp O.R."/>
            <person name="Labarre L."/>
            <person name="Lapidus A."/>
            <person name="Lavire C."/>
            <person name="Marechal J."/>
            <person name="Martinez M."/>
            <person name="Mastronunzio J.E."/>
            <person name="Mullin B.C."/>
            <person name="Niemann J."/>
            <person name="Pujic P."/>
            <person name="Rawnsley T."/>
            <person name="Rouy Z."/>
            <person name="Schenowitz C."/>
            <person name="Sellstedt A."/>
            <person name="Tavares F."/>
            <person name="Tomkins J.P."/>
            <person name="Vallenet D."/>
            <person name="Valverde C."/>
            <person name="Wall L.G."/>
            <person name="Wang Y."/>
            <person name="Medigue C."/>
            <person name="Benson D.R."/>
        </authorList>
    </citation>
    <scope>NUCLEOTIDE SEQUENCE [LARGE SCALE GENOMIC DNA]</scope>
    <source>
        <strain evidence="5">DSM 45986 / CECT 9034 / ACN14a</strain>
    </source>
</reference>
<dbReference type="AlphaFoldDB" id="Q0RFZ2"/>
<dbReference type="Proteomes" id="UP000000657">
    <property type="component" value="Chromosome"/>
</dbReference>
<proteinExistence type="inferred from homology"/>
<dbReference type="SUPFAM" id="SSF51989">
    <property type="entry name" value="Glycosyl hydrolases family 6, cellulases"/>
    <property type="match status" value="1"/>
</dbReference>
<keyword evidence="1" id="KW-0136">Cellulose degradation</keyword>
<keyword evidence="3" id="KW-0472">Membrane</keyword>
<dbReference type="STRING" id="326424.FRAAL4956"/>
<feature type="region of interest" description="Disordered" evidence="2">
    <location>
        <begin position="95"/>
        <end position="150"/>
    </location>
</feature>
<dbReference type="eggNOG" id="COG5297">
    <property type="taxonomic scope" value="Bacteria"/>
</dbReference>
<feature type="transmembrane region" description="Helical" evidence="3">
    <location>
        <begin position="48"/>
        <end position="65"/>
    </location>
</feature>
<dbReference type="InterPro" id="IPR036434">
    <property type="entry name" value="Beta_cellobiohydrolase_sf"/>
</dbReference>
<feature type="region of interest" description="Disordered" evidence="2">
    <location>
        <begin position="1"/>
        <end position="44"/>
    </location>
</feature>
<gene>
    <name evidence="4" type="primary">celA2</name>
    <name evidence="4" type="ordered locus">FRAAL4956</name>
</gene>
<dbReference type="PANTHER" id="PTHR34876:SF4">
    <property type="entry name" value="1,4-BETA-D-GLUCAN CELLOBIOHYDROLASE C-RELATED"/>
    <property type="match status" value="1"/>
</dbReference>
<dbReference type="Pfam" id="PF01341">
    <property type="entry name" value="Glyco_hydro_6"/>
    <property type="match status" value="1"/>
</dbReference>
<comment type="similarity">
    <text evidence="1">Belongs to the glycosyl hydrolase family 6.</text>
</comment>
<keyword evidence="1 4" id="KW-0378">Hydrolase</keyword>
<feature type="compositionally biased region" description="Low complexity" evidence="2">
    <location>
        <begin position="21"/>
        <end position="32"/>
    </location>
</feature>
<dbReference type="EMBL" id="CT573213">
    <property type="protein sequence ID" value="CAJ63597.2"/>
    <property type="molecule type" value="Genomic_DNA"/>
</dbReference>
<keyword evidence="3" id="KW-0812">Transmembrane</keyword>
<dbReference type="RefSeq" id="WP_011606070.1">
    <property type="nucleotide sequence ID" value="NC_008278.1"/>
</dbReference>
<dbReference type="KEGG" id="fal:FRAAL4956"/>
<feature type="compositionally biased region" description="Low complexity" evidence="2">
    <location>
        <begin position="114"/>
        <end position="150"/>
    </location>
</feature>
<keyword evidence="1" id="KW-0624">Polysaccharide degradation</keyword>
<evidence type="ECO:0000256" key="1">
    <source>
        <dbReference type="RuleBase" id="RU361186"/>
    </source>
</evidence>
<keyword evidence="1" id="KW-0119">Carbohydrate metabolism</keyword>
<organism evidence="4 5">
    <name type="scientific">Frankia alni (strain DSM 45986 / CECT 9034 / ACN14a)</name>
    <dbReference type="NCBI Taxonomy" id="326424"/>
    <lineage>
        <taxon>Bacteria</taxon>
        <taxon>Bacillati</taxon>
        <taxon>Actinomycetota</taxon>
        <taxon>Actinomycetes</taxon>
        <taxon>Frankiales</taxon>
        <taxon>Frankiaceae</taxon>
        <taxon>Frankia</taxon>
    </lineage>
</organism>
<sequence length="420" mass="41651">MPTSRSRVAAPTPPGGDRVRPAWPRRAPAPRGRAGRAWRPRAGGRPRGVAAVLALVAALVVTLVGCGPGGGKSAGGAGGAGGAVGAAGATTAVPAPDPTRCPAGGGAGGGPSLAGGEAAAGSADGAAARGRAPRGPFLVDPAGQAAQQAQAHPAEAAAIAPLVQTSSAFPVGDWVTDVVGEVHSRAAAAEATGATAVYMVYAIPHRDTGGVYSAGGLPDAAAYRQFTRQVAAGIGGAAAVIVLEPDALGQIDRLDAAQAAERYALLRDAVDVYGALPATSVYLDGANCGWIAPAVMAGRLAQAGIAHARGFAVNVANYYRTEDEAARAEVLSRFVGGAHYVVDTSRNGRGPAVGLTNPWCNPPGRGLGEKPTTSTGYPHADAFLWVKTPGASDGECGRGDPTAGAWWPQQAAELVRNAAG</sequence>